<dbReference type="InterPro" id="IPR050111">
    <property type="entry name" value="C-type_lectin/snaclec_domain"/>
</dbReference>
<evidence type="ECO:0000256" key="3">
    <source>
        <dbReference type="ARBA" id="ARBA00022692"/>
    </source>
</evidence>
<dbReference type="GO" id="GO:0016020">
    <property type="term" value="C:membrane"/>
    <property type="evidence" value="ECO:0007669"/>
    <property type="project" value="UniProtKB-SubCell"/>
</dbReference>
<feature type="disulfide bond" evidence="11">
    <location>
        <begin position="182"/>
        <end position="209"/>
    </location>
</feature>
<keyword evidence="3 12" id="KW-0812">Transmembrane</keyword>
<evidence type="ECO:0000256" key="13">
    <source>
        <dbReference type="SAM" id="SignalP"/>
    </source>
</evidence>
<gene>
    <name evidence="16" type="primary">MR</name>
</gene>
<dbReference type="PROSITE" id="PS50231">
    <property type="entry name" value="RICIN_B_LECTIN"/>
    <property type="match status" value="1"/>
</dbReference>
<dbReference type="Pfam" id="PF24562">
    <property type="entry name" value="CysR_MRC2_N"/>
    <property type="match status" value="1"/>
</dbReference>
<feature type="domain" description="Fibronectin type-II" evidence="15">
    <location>
        <begin position="163"/>
        <end position="211"/>
    </location>
</feature>
<evidence type="ECO:0000256" key="8">
    <source>
        <dbReference type="ARBA" id="ARBA00023157"/>
    </source>
</evidence>
<evidence type="ECO:0000259" key="14">
    <source>
        <dbReference type="PROSITE" id="PS50041"/>
    </source>
</evidence>
<dbReference type="EMBL" id="KX268476">
    <property type="protein sequence ID" value="AOE43613.1"/>
    <property type="molecule type" value="mRNA"/>
</dbReference>
<feature type="chain" id="PRO_5008543812" evidence="13">
    <location>
        <begin position="24"/>
        <end position="1431"/>
    </location>
</feature>
<dbReference type="SMART" id="SM00034">
    <property type="entry name" value="CLECT"/>
    <property type="match status" value="8"/>
</dbReference>
<dbReference type="Gene3D" id="3.10.100.10">
    <property type="entry name" value="Mannose-Binding Protein A, subunit A"/>
    <property type="match status" value="8"/>
</dbReference>
<dbReference type="FunFam" id="3.10.100.10:FF:000025">
    <property type="entry name" value="Mannose receptor C-type 1"/>
    <property type="match status" value="1"/>
</dbReference>
<dbReference type="CDD" id="cd00037">
    <property type="entry name" value="CLECT"/>
    <property type="match status" value="8"/>
</dbReference>
<dbReference type="InterPro" id="IPR001304">
    <property type="entry name" value="C-type_lectin-like"/>
</dbReference>
<proteinExistence type="evidence at transcript level"/>
<dbReference type="PROSITE" id="PS00615">
    <property type="entry name" value="C_TYPE_LECTIN_1"/>
    <property type="match status" value="1"/>
</dbReference>
<feature type="signal peptide" evidence="13">
    <location>
        <begin position="1"/>
        <end position="23"/>
    </location>
</feature>
<dbReference type="Gene3D" id="2.80.10.50">
    <property type="match status" value="1"/>
</dbReference>
<protein>
    <submittedName>
        <fullName evidence="16">Mannose receptor</fullName>
    </submittedName>
</protein>
<dbReference type="SMART" id="SM00458">
    <property type="entry name" value="RICIN"/>
    <property type="match status" value="1"/>
</dbReference>
<dbReference type="PROSITE" id="PS51092">
    <property type="entry name" value="FN2_2"/>
    <property type="match status" value="1"/>
</dbReference>
<feature type="domain" description="C-type lectin" evidence="14">
    <location>
        <begin position="363"/>
        <end position="480"/>
    </location>
</feature>
<feature type="domain" description="C-type lectin" evidence="14">
    <location>
        <begin position="939"/>
        <end position="1065"/>
    </location>
</feature>
<evidence type="ECO:0000256" key="12">
    <source>
        <dbReference type="SAM" id="Phobius"/>
    </source>
</evidence>
<dbReference type="PANTHER" id="PTHR22803">
    <property type="entry name" value="MANNOSE, PHOSPHOLIPASE, LECTIN RECEPTOR RELATED"/>
    <property type="match status" value="1"/>
</dbReference>
<feature type="domain" description="C-type lectin" evidence="14">
    <location>
        <begin position="227"/>
        <end position="339"/>
    </location>
</feature>
<feature type="domain" description="C-type lectin" evidence="14">
    <location>
        <begin position="1228"/>
        <end position="1334"/>
    </location>
</feature>
<dbReference type="SUPFAM" id="SSF56436">
    <property type="entry name" value="C-type lectin-like"/>
    <property type="match status" value="8"/>
</dbReference>
<dbReference type="PROSITE" id="PS50041">
    <property type="entry name" value="C_TYPE_LECTIN_2"/>
    <property type="match status" value="8"/>
</dbReference>
<name>A0A1B3AY42_TACFU</name>
<keyword evidence="8 11" id="KW-1015">Disulfide bond</keyword>
<evidence type="ECO:0000256" key="5">
    <source>
        <dbReference type="ARBA" id="ARBA00022737"/>
    </source>
</evidence>
<evidence type="ECO:0000256" key="6">
    <source>
        <dbReference type="ARBA" id="ARBA00022989"/>
    </source>
</evidence>
<dbReference type="CDD" id="cd00062">
    <property type="entry name" value="FN2"/>
    <property type="match status" value="1"/>
</dbReference>
<feature type="domain" description="C-type lectin" evidence="14">
    <location>
        <begin position="1085"/>
        <end position="1196"/>
    </location>
</feature>
<dbReference type="InterPro" id="IPR000562">
    <property type="entry name" value="FN_type2_dom"/>
</dbReference>
<comment type="subcellular location">
    <subcellularLocation>
        <location evidence="1">Membrane</location>
        <topology evidence="1">Single-pass membrane protein</topology>
    </subcellularLocation>
</comment>
<dbReference type="InterPro" id="IPR016187">
    <property type="entry name" value="CTDL_fold"/>
</dbReference>
<keyword evidence="6 12" id="KW-1133">Transmembrane helix</keyword>
<dbReference type="InterPro" id="IPR000772">
    <property type="entry name" value="Ricin_B_lectin"/>
</dbReference>
<keyword evidence="7 12" id="KW-0472">Membrane</keyword>
<dbReference type="InterPro" id="IPR013806">
    <property type="entry name" value="Kringle-like"/>
</dbReference>
<feature type="domain" description="C-type lectin" evidence="14">
    <location>
        <begin position="797"/>
        <end position="911"/>
    </location>
</feature>
<dbReference type="InterPro" id="IPR016186">
    <property type="entry name" value="C-type_lectin-like/link_sf"/>
</dbReference>
<evidence type="ECO:0000256" key="2">
    <source>
        <dbReference type="ARBA" id="ARBA00022583"/>
    </source>
</evidence>
<dbReference type="Gene3D" id="2.10.10.10">
    <property type="entry name" value="Fibronectin, type II, collagen-binding"/>
    <property type="match status" value="1"/>
</dbReference>
<keyword evidence="5" id="KW-0677">Repeat</keyword>
<dbReference type="Pfam" id="PF00040">
    <property type="entry name" value="fn2"/>
    <property type="match status" value="1"/>
</dbReference>
<dbReference type="InterPro" id="IPR018378">
    <property type="entry name" value="C-type_lectin_CS"/>
</dbReference>
<keyword evidence="4 13" id="KW-0732">Signal</keyword>
<sequence>MDNKRIKIIAVIVFMLELSNCFAQLDGIFMIYNVHKNRCLTDNLQWLEVCNVLNPKQQFRWTTDDRILNIVQKKCLGIGSKKEGNKLQWYLCNAKNDLQKWECIDSMHLSVKNESLYLSLQGDTYSLTLSKKQDEKSQWTIHGTTDSICSRPYEELYTLGGNGFGRPCHFPFMYKNKWYADCTRDDSSVKRPWCAVESKYEDNHLWGYCPTLQIDEFWKKNPLTSIYHQVNKESALTWYQARKSCHQQGGELSSITEPHDQTFLSGLSQANGPGLWIGLNSLDESSGWQWINKHPLRYLNWLSGQPSSLPDHACGVISQQYDSKWTTDVCSAKHGYSCQKALTTPTTPTVVHTGSCPRPWIPYSGHCYYLHRSKKTWLEARDACRHDGGDLLSILNVEEQSFAISQLGYLKTDELWIGLNDLKTAMFFEWSDHSNVPFVSWEKNEPSHNADNKEDCVLIRGEEGKWADEICKKKYGFICKKDVNSSPSTNDTVITNPGCKPGWTRYGYYCYFVGTETKTFEEAKQTCLKTDSYLVDITSRVDNAFLVSLVGMRPEKHFWTGLSNIKDRHTFEWTNSKKVPYTHFNAGMPGGKQGCVAFATGTFAGLWDVLSCTNKEKYICKRMAEDLITTQAPVTTPAPNCSQEWFPIANRDFCIKLFSVPEEQQKTWFEALSFCRELGGDLLSVHGPFDLHLMQNTYTRGAWIGYSIQDPSVGYVWSDGSSTAYENWQEGEPNNYNNVENCVEMSYSWWRKNGEWNDLRCEDRKDWFCQIRKGVTPNDVEIKPQTYNKTDDGWIIYNDNQYYVSRYTHFSMEAARWFCKQRHGDLVSITDDKENLFLWHQVRARNDYYIGMTVDLDKSFTWMDGSPVVFVAWQKNQPSLLNSEEHCVSINPLQGFWESTNCGVYQNFICKRSGSVEVNSTAAPTEPPKGGCAPDWVKFQTKCYKMEQELKTWTEARSYCRQLGGNLASVNNRLQQAFVTFLMDGDNLDDLWIGFSNLAKKGFKWTDGSGIEYTNWAKGEPRRNEYVWMWENEEPTCVALGSMVKPEIGKWLTKDCNDTIRFICSRDIDHFIEPTPTKIPTNVKLGNDSYKVLQKNLTWSEAKHECELQGESLASIRDLRAQAYIELQTSINEQPLWIGLNSKETDGYFLWIDKWQLNMENWNNNEPNSNHTCVYVDVDGKWKTADCNQKFYSICKKSPDIAPTPPVQYPGTCPDIIEADPKMIWLPFRGHCYAFVTQVTSWSRASQLCLSRGSSLVSIEDTQEAKFIEQYITFLGNEHDMFSIGLFKTHAEHWLWLDRSVVDYTNWEESPDEYYNGDCAFISITTKQWIKRHCIYDSSPFICKTPKVSNPTTSSSISPTAVKQRTLSGVAVAVVIAVLLVLAGLAYIYHRKINNRLAGPSYENPMYYTTEAPLSEDKDNKTLVDHMENNE</sequence>
<keyword evidence="10" id="KW-0325">Glycoprotein</keyword>
<feature type="domain" description="C-type lectin" evidence="14">
    <location>
        <begin position="506"/>
        <end position="621"/>
    </location>
</feature>
<feature type="disulfide bond" evidence="11">
    <location>
        <begin position="168"/>
        <end position="194"/>
    </location>
</feature>
<accession>A0A1B3AY42</accession>
<evidence type="ECO:0000256" key="10">
    <source>
        <dbReference type="ARBA" id="ARBA00023180"/>
    </source>
</evidence>
<keyword evidence="2" id="KW-0254">Endocytosis</keyword>
<feature type="domain" description="C-type lectin" evidence="14">
    <location>
        <begin position="650"/>
        <end position="770"/>
    </location>
</feature>
<dbReference type="FunFam" id="2.10.10.10:FF:000001">
    <property type="entry name" value="Fibronectin 1a isoform 1"/>
    <property type="match status" value="1"/>
</dbReference>
<feature type="transmembrane region" description="Helical" evidence="12">
    <location>
        <begin position="1367"/>
        <end position="1389"/>
    </location>
</feature>
<dbReference type="SMART" id="SM00059">
    <property type="entry name" value="FN2"/>
    <property type="match status" value="1"/>
</dbReference>
<dbReference type="InterPro" id="IPR035992">
    <property type="entry name" value="Ricin_B-like_lectins"/>
</dbReference>
<evidence type="ECO:0000256" key="9">
    <source>
        <dbReference type="ARBA" id="ARBA00023170"/>
    </source>
</evidence>
<dbReference type="GO" id="GO:0006897">
    <property type="term" value="P:endocytosis"/>
    <property type="evidence" value="ECO:0007669"/>
    <property type="project" value="UniProtKB-KW"/>
</dbReference>
<evidence type="ECO:0000313" key="16">
    <source>
        <dbReference type="EMBL" id="AOE43613.1"/>
    </source>
</evidence>
<dbReference type="InterPro" id="IPR036943">
    <property type="entry name" value="FN_type2_sf"/>
</dbReference>
<reference evidence="16" key="1">
    <citation type="submission" date="2016-05" db="EMBL/GenBank/DDBJ databases">
        <title>Cloning and functional analysis of mannose receptor of yellow catfish, Edwardsiella ictaluriis.</title>
        <authorList>
            <person name="Wang H."/>
        </authorList>
    </citation>
    <scope>NUCLEOTIDE SEQUENCE</scope>
</reference>
<evidence type="ECO:0000256" key="7">
    <source>
        <dbReference type="ARBA" id="ARBA00023136"/>
    </source>
</evidence>
<evidence type="ECO:0000256" key="11">
    <source>
        <dbReference type="PROSITE-ProRule" id="PRU00479"/>
    </source>
</evidence>
<evidence type="ECO:0000256" key="1">
    <source>
        <dbReference type="ARBA" id="ARBA00004167"/>
    </source>
</evidence>
<dbReference type="SUPFAM" id="SSF50370">
    <property type="entry name" value="Ricin B-like lectins"/>
    <property type="match status" value="1"/>
</dbReference>
<evidence type="ECO:0000256" key="4">
    <source>
        <dbReference type="ARBA" id="ARBA00022729"/>
    </source>
</evidence>
<dbReference type="Pfam" id="PF00059">
    <property type="entry name" value="Lectin_C"/>
    <property type="match status" value="8"/>
</dbReference>
<evidence type="ECO:0000259" key="15">
    <source>
        <dbReference type="PROSITE" id="PS51092"/>
    </source>
</evidence>
<dbReference type="SUPFAM" id="SSF57440">
    <property type="entry name" value="Kringle-like"/>
    <property type="match status" value="1"/>
</dbReference>
<organism evidence="16">
    <name type="scientific">Tachysurus fulvidraco</name>
    <name type="common">Yellow catfish</name>
    <name type="synonym">Pimelodus fulvidraco</name>
    <dbReference type="NCBI Taxonomy" id="1234273"/>
    <lineage>
        <taxon>Eukaryota</taxon>
        <taxon>Metazoa</taxon>
        <taxon>Chordata</taxon>
        <taxon>Craniata</taxon>
        <taxon>Vertebrata</taxon>
        <taxon>Euteleostomi</taxon>
        <taxon>Actinopterygii</taxon>
        <taxon>Neopterygii</taxon>
        <taxon>Teleostei</taxon>
        <taxon>Ostariophysi</taxon>
        <taxon>Siluriformes</taxon>
        <taxon>Bagridae</taxon>
        <taxon>Tachysurus</taxon>
    </lineage>
</organism>
<keyword evidence="9 16" id="KW-0675">Receptor</keyword>